<dbReference type="Proteomes" id="UP001317822">
    <property type="component" value="Chromosome"/>
</dbReference>
<keyword evidence="2" id="KW-1185">Reference proteome</keyword>
<protein>
    <submittedName>
        <fullName evidence="1">Uncharacterized protein</fullName>
    </submittedName>
</protein>
<evidence type="ECO:0000313" key="2">
    <source>
        <dbReference type="Proteomes" id="UP001317822"/>
    </source>
</evidence>
<evidence type="ECO:0000313" key="1">
    <source>
        <dbReference type="EMBL" id="BDU18108.1"/>
    </source>
</evidence>
<sequence length="137" mass="14951">MKIGELASFGHNVADSLASGICLMVGIYWVDIYEEAAASPEGHITVDFKTGSTSGSPVSADLNEAVRRYSERLAEFAEQHRLDAAKIKVMIARFGTDPVFGRHFSVIVEDSDGRRSVDGYVGCPGKRFGRSHRTRSV</sequence>
<proteinExistence type="predicted"/>
<reference evidence="1 2" key="1">
    <citation type="journal article" date="2023" name="Int. J. Syst. Evol. Microbiol.">
        <title>Physiological and genomic analyses of cobalamin (vitamin B12)-auxotrophy of Lysobacter auxotrophicus sp. nov., a methionine-auxotrophic chitinolytic bacterium isolated from chitin-treated soil.</title>
        <authorList>
            <person name="Saito A."/>
            <person name="Dohra H."/>
            <person name="Hamada M."/>
            <person name="Moriuchi R."/>
            <person name="Kotsuchibashi Y."/>
            <person name="Mori K."/>
        </authorList>
    </citation>
    <scope>NUCLEOTIDE SEQUENCE [LARGE SCALE GENOMIC DNA]</scope>
    <source>
        <strain evidence="1 2">5-21a</strain>
    </source>
</reference>
<name>A0ABN6UNY0_9GAMM</name>
<dbReference type="RefSeq" id="WP_281779988.1">
    <property type="nucleotide sequence ID" value="NZ_AP027041.1"/>
</dbReference>
<accession>A0ABN6UNY0</accession>
<gene>
    <name evidence="1" type="ORF">LA521A_33090</name>
</gene>
<organism evidence="1 2">
    <name type="scientific">Lysobacter auxotrophicus</name>
    <dbReference type="NCBI Taxonomy" id="2992573"/>
    <lineage>
        <taxon>Bacteria</taxon>
        <taxon>Pseudomonadati</taxon>
        <taxon>Pseudomonadota</taxon>
        <taxon>Gammaproteobacteria</taxon>
        <taxon>Lysobacterales</taxon>
        <taxon>Lysobacteraceae</taxon>
        <taxon>Lysobacter</taxon>
    </lineage>
</organism>
<dbReference type="EMBL" id="AP027041">
    <property type="protein sequence ID" value="BDU18108.1"/>
    <property type="molecule type" value="Genomic_DNA"/>
</dbReference>